<evidence type="ECO:0000313" key="2">
    <source>
        <dbReference type="Proteomes" id="UP001057452"/>
    </source>
</evidence>
<sequence length="136" mass="14237">MKTALSGSVREDRQVKTDDARPGDCPIILVPCFTCSCEEPWVATSGRAYLEAEGRGLGGQTVETKGDLSEETKQRLADYRQRSMLVASGAEGFGGEEAQAREGAGQHGVTEGHSVGSHWGSSCSACACSSAPKARA</sequence>
<organism evidence="1 2">
    <name type="scientific">Chaenocephalus aceratus</name>
    <name type="common">Blackfin icefish</name>
    <name type="synonym">Chaenichthys aceratus</name>
    <dbReference type="NCBI Taxonomy" id="36190"/>
    <lineage>
        <taxon>Eukaryota</taxon>
        <taxon>Metazoa</taxon>
        <taxon>Chordata</taxon>
        <taxon>Craniata</taxon>
        <taxon>Vertebrata</taxon>
        <taxon>Euteleostomi</taxon>
        <taxon>Actinopterygii</taxon>
        <taxon>Neopterygii</taxon>
        <taxon>Teleostei</taxon>
        <taxon>Neoteleostei</taxon>
        <taxon>Acanthomorphata</taxon>
        <taxon>Eupercaria</taxon>
        <taxon>Perciformes</taxon>
        <taxon>Notothenioidei</taxon>
        <taxon>Channichthyidae</taxon>
        <taxon>Chaenocephalus</taxon>
    </lineage>
</organism>
<evidence type="ECO:0000313" key="1">
    <source>
        <dbReference type="EMBL" id="KAI4804393.1"/>
    </source>
</evidence>
<gene>
    <name evidence="1" type="ORF">KUCAC02_026023</name>
</gene>
<comment type="caution">
    <text evidence="1">The sequence shown here is derived from an EMBL/GenBank/DDBJ whole genome shotgun (WGS) entry which is preliminary data.</text>
</comment>
<dbReference type="Proteomes" id="UP001057452">
    <property type="component" value="Chromosome 15"/>
</dbReference>
<dbReference type="EMBL" id="CM043799">
    <property type="protein sequence ID" value="KAI4804393.1"/>
    <property type="molecule type" value="Genomic_DNA"/>
</dbReference>
<reference evidence="1" key="1">
    <citation type="submission" date="2022-05" db="EMBL/GenBank/DDBJ databases">
        <title>Chromosome-level genome of Chaenocephalus aceratus.</title>
        <authorList>
            <person name="Park H."/>
        </authorList>
    </citation>
    <scope>NUCLEOTIDE SEQUENCE</scope>
    <source>
        <strain evidence="1">KU_202001</strain>
    </source>
</reference>
<name>A0ACB9VVJ3_CHAAC</name>
<accession>A0ACB9VVJ3</accession>
<proteinExistence type="predicted"/>
<protein>
    <submittedName>
        <fullName evidence="1">Uncharacterized protein</fullName>
    </submittedName>
</protein>
<keyword evidence="2" id="KW-1185">Reference proteome</keyword>